<dbReference type="GO" id="GO:0043161">
    <property type="term" value="P:proteasome-mediated ubiquitin-dependent protein catabolic process"/>
    <property type="evidence" value="ECO:0007669"/>
    <property type="project" value="TreeGrafter"/>
</dbReference>
<sequence length="681" mass="70597">MNTIGKYIVLAGAAALTCAAGGASARMVEGRVLGGNAPVAGAAVTLWVASSTAPQEIAHATTNAEGRFTIDIPAAAAGTSHYLIAKGGRSALRGGENPAITLVTVLGSETPPRLTINEFTSIAAAYTHAQFIDNRGISGQPLGLKIAAGNVPNFVDLETGGWGEAIQGPLNGGQTPTMANFATLADAMAGCVTSVRANACALLFAAAQGPDQDAPRDTFAAIRTIARNPWYKPARALALIADFYPTNPRTQMREVPFMPYLLREPSAWVMPLKFDGGGYRAGGKAMFDSQGNLWVGDNFTIGWQGQDSLWQGHASKFAPNGKPLSPITTGFTGGGMEGGTFGAAVDGNDNAWLTSYGSKAITVFDKSGKPLTPPEGLTFGGRLGLMQGIIVTKTGDVWALGIEKDQLVYFPKGDIAKGRIVCEGKSAEPCKSFAAPFHLAIDQQDRIWVSNSGAPHVTVFSAADPTKVEKHATGINNSGMAIDSLGNAWITNRFGTGALGMAHLVDMGVHLKERGVASASDYLTSIMSKQKGGEHGGSVTLIRPDGSSFPGAPFKSGGLPGPWAVVVDGNDNVWISNFAGASSPIVQLCGARTENCPPGFKTGDQISPPEGYVGGGLQMLTDIAVDPAGNVWAMNNWQDIDACIGVPPEALSTRCGGQGVVIFYGMAAPVAAPQIGPARRP</sequence>
<dbReference type="AlphaFoldDB" id="A0A4Y9EPF5"/>
<dbReference type="PANTHER" id="PTHR24104:SF50">
    <property type="entry name" value="SMP-30_GLUCONOLACTONASE_LRE-LIKE REGION DOMAIN-CONTAINING PROTEIN"/>
    <property type="match status" value="1"/>
</dbReference>
<dbReference type="InterPro" id="IPR011042">
    <property type="entry name" value="6-blade_b-propeller_TolB-like"/>
</dbReference>
<dbReference type="OrthoDB" id="9787204at2"/>
<dbReference type="Gene3D" id="2.120.10.30">
    <property type="entry name" value="TolB, C-terminal domain"/>
    <property type="match status" value="2"/>
</dbReference>
<dbReference type="SUPFAM" id="SSF63829">
    <property type="entry name" value="Calcium-dependent phosphotriesterase"/>
    <property type="match status" value="1"/>
</dbReference>
<dbReference type="GO" id="GO:0000209">
    <property type="term" value="P:protein polyubiquitination"/>
    <property type="evidence" value="ECO:0007669"/>
    <property type="project" value="TreeGrafter"/>
</dbReference>
<protein>
    <recommendedName>
        <fullName evidence="4">Carboxypeptidase regulatory-like domain-containing protein</fullName>
    </recommendedName>
</protein>
<accession>A0A4Y9EPF5</accession>
<comment type="caution">
    <text evidence="2">The sequence shown here is derived from an EMBL/GenBank/DDBJ whole genome shotgun (WGS) entry which is preliminary data.</text>
</comment>
<name>A0A4Y9EPF5_9SPHN</name>
<proteinExistence type="predicted"/>
<evidence type="ECO:0008006" key="4">
    <source>
        <dbReference type="Google" id="ProtNLM"/>
    </source>
</evidence>
<evidence type="ECO:0000313" key="3">
    <source>
        <dbReference type="Proteomes" id="UP000297737"/>
    </source>
</evidence>
<dbReference type="InterPro" id="IPR050952">
    <property type="entry name" value="TRIM-NHL_E3_ligases"/>
</dbReference>
<feature type="chain" id="PRO_5021254652" description="Carboxypeptidase regulatory-like domain-containing protein" evidence="1">
    <location>
        <begin position="26"/>
        <end position="681"/>
    </location>
</feature>
<dbReference type="Proteomes" id="UP000297737">
    <property type="component" value="Unassembled WGS sequence"/>
</dbReference>
<keyword evidence="1" id="KW-0732">Signal</keyword>
<feature type="signal peptide" evidence="1">
    <location>
        <begin position="1"/>
        <end position="25"/>
    </location>
</feature>
<reference evidence="2 3" key="1">
    <citation type="submission" date="2019-02" db="EMBL/GenBank/DDBJ databases">
        <title>Polymorphobacter sp. isolated from the lake at the Tibet of China.</title>
        <authorList>
            <person name="Li A."/>
        </authorList>
    </citation>
    <scope>NUCLEOTIDE SEQUENCE [LARGE SCALE GENOMIC DNA]</scope>
    <source>
        <strain evidence="2 3">DJ1R-1</strain>
    </source>
</reference>
<organism evidence="2 3">
    <name type="scientific">Glacieibacterium arshaanense</name>
    <dbReference type="NCBI Taxonomy" id="2511025"/>
    <lineage>
        <taxon>Bacteria</taxon>
        <taxon>Pseudomonadati</taxon>
        <taxon>Pseudomonadota</taxon>
        <taxon>Alphaproteobacteria</taxon>
        <taxon>Sphingomonadales</taxon>
        <taxon>Sphingosinicellaceae</taxon>
        <taxon>Glacieibacterium</taxon>
    </lineage>
</organism>
<keyword evidence="3" id="KW-1185">Reference proteome</keyword>
<dbReference type="GO" id="GO:0061630">
    <property type="term" value="F:ubiquitin protein ligase activity"/>
    <property type="evidence" value="ECO:0007669"/>
    <property type="project" value="TreeGrafter"/>
</dbReference>
<dbReference type="RefSeq" id="WP_135244206.1">
    <property type="nucleotide sequence ID" value="NZ_SIHO01000001.1"/>
</dbReference>
<dbReference type="PANTHER" id="PTHR24104">
    <property type="entry name" value="E3 UBIQUITIN-PROTEIN LIGASE NHLRC1-RELATED"/>
    <property type="match status" value="1"/>
</dbReference>
<gene>
    <name evidence="2" type="ORF">EUV02_00010</name>
</gene>
<evidence type="ECO:0000313" key="2">
    <source>
        <dbReference type="EMBL" id="TFU05481.1"/>
    </source>
</evidence>
<evidence type="ECO:0000256" key="1">
    <source>
        <dbReference type="SAM" id="SignalP"/>
    </source>
</evidence>
<dbReference type="EMBL" id="SIHO01000001">
    <property type="protein sequence ID" value="TFU05481.1"/>
    <property type="molecule type" value="Genomic_DNA"/>
</dbReference>